<comment type="caution">
    <text evidence="1">The sequence shown here is derived from an EMBL/GenBank/DDBJ whole genome shotgun (WGS) entry which is preliminary data.</text>
</comment>
<dbReference type="EMBL" id="BARW01029904">
    <property type="protein sequence ID" value="GAJ14390.1"/>
    <property type="molecule type" value="Genomic_DNA"/>
</dbReference>
<proteinExistence type="predicted"/>
<evidence type="ECO:0000313" key="1">
    <source>
        <dbReference type="EMBL" id="GAJ14390.1"/>
    </source>
</evidence>
<protein>
    <submittedName>
        <fullName evidence="1">Uncharacterized protein</fullName>
    </submittedName>
</protein>
<feature type="non-terminal residue" evidence="1">
    <location>
        <position position="1"/>
    </location>
</feature>
<dbReference type="AlphaFoldDB" id="X1VV90"/>
<name>X1VV90_9ZZZZ</name>
<accession>X1VV90</accession>
<feature type="non-terminal residue" evidence="1">
    <location>
        <position position="250"/>
    </location>
</feature>
<organism evidence="1">
    <name type="scientific">marine sediment metagenome</name>
    <dbReference type="NCBI Taxonomy" id="412755"/>
    <lineage>
        <taxon>unclassified sequences</taxon>
        <taxon>metagenomes</taxon>
        <taxon>ecological metagenomes</taxon>
    </lineage>
</organism>
<sequence>LASPVPDDLDSLLKKIDERMRVVGIVELRKLLQPKHPFFVDKAGKLLSLCSYKHDESSVNYLCYPRVKTQHRLNPYRLLQLSRKHCSRVSNQFADLAEAYQLDPVKWAIIEMDFAAPITNYLSKHKHGASLAWGCFNRFWQRYVLQLDDQSSGQAYRANLHIWSSEKPLDPYYHFHVHVPNCRVTEAEGEVDEEGEPAYRLETKSWHKQRGGMVVPTTDEQTEALKVGWRKIQLDFARRHGISLPELELG</sequence>
<gene>
    <name evidence="1" type="ORF">S12H4_47943</name>
</gene>
<reference evidence="1" key="1">
    <citation type="journal article" date="2014" name="Front. Microbiol.">
        <title>High frequency of phylogenetically diverse reductive dehalogenase-homologous genes in deep subseafloor sedimentary metagenomes.</title>
        <authorList>
            <person name="Kawai M."/>
            <person name="Futagami T."/>
            <person name="Toyoda A."/>
            <person name="Takaki Y."/>
            <person name="Nishi S."/>
            <person name="Hori S."/>
            <person name="Arai W."/>
            <person name="Tsubouchi T."/>
            <person name="Morono Y."/>
            <person name="Uchiyama I."/>
            <person name="Ito T."/>
            <person name="Fujiyama A."/>
            <person name="Inagaki F."/>
            <person name="Takami H."/>
        </authorList>
    </citation>
    <scope>NUCLEOTIDE SEQUENCE</scope>
    <source>
        <strain evidence="1">Expedition CK06-06</strain>
    </source>
</reference>